<feature type="domain" description="Knr4/Smi1-like" evidence="1">
    <location>
        <begin position="221"/>
        <end position="360"/>
    </location>
</feature>
<reference evidence="2 3" key="1">
    <citation type="journal article" date="2015" name="Stand. Genomic Sci.">
        <title>Genomic Encyclopedia of Bacterial and Archaeal Type Strains, Phase III: the genomes of soil and plant-associated and newly described type strains.</title>
        <authorList>
            <person name="Whitman W.B."/>
            <person name="Woyke T."/>
            <person name="Klenk H.P."/>
            <person name="Zhou Y."/>
            <person name="Lilburn T.G."/>
            <person name="Beck B.J."/>
            <person name="De Vos P."/>
            <person name="Vandamme P."/>
            <person name="Eisen J.A."/>
            <person name="Garrity G."/>
            <person name="Hugenholtz P."/>
            <person name="Kyrpides N.C."/>
        </authorList>
    </citation>
    <scope>NUCLEOTIDE SEQUENCE [LARGE SCALE GENOMIC DNA]</scope>
    <source>
        <strain evidence="2 3">VKM Ac-2538</strain>
    </source>
</reference>
<proteinExistence type="predicted"/>
<dbReference type="Pfam" id="PF09346">
    <property type="entry name" value="SMI1_KNR4"/>
    <property type="match status" value="1"/>
</dbReference>
<evidence type="ECO:0000259" key="1">
    <source>
        <dbReference type="SMART" id="SM00860"/>
    </source>
</evidence>
<dbReference type="Proteomes" id="UP000295818">
    <property type="component" value="Unassembled WGS sequence"/>
</dbReference>
<accession>A0ABY2BY97</accession>
<dbReference type="Gene3D" id="3.40.1580.10">
    <property type="entry name" value="SMI1/KNR4-like"/>
    <property type="match status" value="1"/>
</dbReference>
<organism evidence="2 3">
    <name type="scientific">Kribbella orskensis</name>
    <dbReference type="NCBI Taxonomy" id="2512216"/>
    <lineage>
        <taxon>Bacteria</taxon>
        <taxon>Bacillati</taxon>
        <taxon>Actinomycetota</taxon>
        <taxon>Actinomycetes</taxon>
        <taxon>Propionibacteriales</taxon>
        <taxon>Kribbellaceae</taxon>
        <taxon>Kribbella</taxon>
    </lineage>
</organism>
<evidence type="ECO:0000313" key="2">
    <source>
        <dbReference type="EMBL" id="TCO32093.1"/>
    </source>
</evidence>
<evidence type="ECO:0000313" key="3">
    <source>
        <dbReference type="Proteomes" id="UP000295818"/>
    </source>
</evidence>
<name>A0ABY2BY97_9ACTN</name>
<keyword evidence="3" id="KW-1185">Reference proteome</keyword>
<gene>
    <name evidence="2" type="ORF">EV644_101736</name>
</gene>
<sequence>MKPPFTVQPGAAGIPTDWEAVESWLGLRLPTDYRAFASEYGPLDVGEYLWLHVPCVQAGRFDYGVWLKDTHRRCRSSARKLPPYAPLLFHPEPGGLLAFGETRSADCLFWDTSASDEPDRWPVVVYVQDEVNAGRNPWRHLGLTLTELLDSLFRTGVPLTDARTLGPLPATAGRTAFLPTPTAWTPPLPDPPEDPVRRTALTEGSGLDALRRLVPPPARPYVGLGDWDELFDALGTRLPREYVDLMEIYGGGAWSSWLNFITPLRVEATQGYKGLPDFVEQILDGYRSLRADHPQYQPLAVWPEPGGFLPFADSIDGDVLGWLTLGEPDDWPLIVYPRYEEQGPPLPGRLIDTLLDWLRGRPIPAFANIDEGEDPLDYCTFEQWDATSYH</sequence>
<dbReference type="InterPro" id="IPR018958">
    <property type="entry name" value="Knr4/Smi1-like_dom"/>
</dbReference>
<dbReference type="SMART" id="SM00860">
    <property type="entry name" value="SMI1_KNR4"/>
    <property type="match status" value="2"/>
</dbReference>
<dbReference type="InterPro" id="IPR037883">
    <property type="entry name" value="Knr4/Smi1-like_sf"/>
</dbReference>
<dbReference type="SUPFAM" id="SSF160631">
    <property type="entry name" value="SMI1/KNR4-like"/>
    <property type="match status" value="2"/>
</dbReference>
<protein>
    <submittedName>
        <fullName evidence="2">SUKH superfamily protein</fullName>
    </submittedName>
</protein>
<dbReference type="EMBL" id="SLWM01000001">
    <property type="protein sequence ID" value="TCO32093.1"/>
    <property type="molecule type" value="Genomic_DNA"/>
</dbReference>
<feature type="domain" description="Knr4/Smi1-like" evidence="1">
    <location>
        <begin position="13"/>
        <end position="151"/>
    </location>
</feature>
<comment type="caution">
    <text evidence="2">The sequence shown here is derived from an EMBL/GenBank/DDBJ whole genome shotgun (WGS) entry which is preliminary data.</text>
</comment>
<dbReference type="RefSeq" id="WP_132186967.1">
    <property type="nucleotide sequence ID" value="NZ_SLWM01000001.1"/>
</dbReference>